<organism evidence="3">
    <name type="scientific">Caenorhabditis remanei</name>
    <name type="common">Caenorhabditis vulgaris</name>
    <dbReference type="NCBI Taxonomy" id="31234"/>
    <lineage>
        <taxon>Eukaryota</taxon>
        <taxon>Metazoa</taxon>
        <taxon>Ecdysozoa</taxon>
        <taxon>Nematoda</taxon>
        <taxon>Chromadorea</taxon>
        <taxon>Rhabditida</taxon>
        <taxon>Rhabditina</taxon>
        <taxon>Rhabditomorpha</taxon>
        <taxon>Rhabditoidea</taxon>
        <taxon>Rhabditidae</taxon>
        <taxon>Peloderinae</taxon>
        <taxon>Caenorhabditis</taxon>
    </lineage>
</organism>
<gene>
    <name evidence="2" type="ORF">CRE_26758</name>
</gene>
<accession>E3MXW2</accession>
<name>E3MXW2_CAERE</name>
<feature type="compositionally biased region" description="Basic and acidic residues" evidence="1">
    <location>
        <begin position="14"/>
        <end position="39"/>
    </location>
</feature>
<dbReference type="EMBL" id="DS268493">
    <property type="protein sequence ID" value="EFP11764.1"/>
    <property type="molecule type" value="Genomic_DNA"/>
</dbReference>
<evidence type="ECO:0000256" key="1">
    <source>
        <dbReference type="SAM" id="MobiDB-lite"/>
    </source>
</evidence>
<protein>
    <submittedName>
        <fullName evidence="2">Uncharacterized protein</fullName>
    </submittedName>
</protein>
<proteinExistence type="predicted"/>
<evidence type="ECO:0000313" key="3">
    <source>
        <dbReference type="Proteomes" id="UP000008281"/>
    </source>
</evidence>
<keyword evidence="3" id="KW-1185">Reference proteome</keyword>
<evidence type="ECO:0000313" key="2">
    <source>
        <dbReference type="EMBL" id="EFP11764.1"/>
    </source>
</evidence>
<dbReference type="Proteomes" id="UP000008281">
    <property type="component" value="Unassembled WGS sequence"/>
</dbReference>
<sequence length="87" mass="10237">MSKEPEETPEMEGNTEKEVENENKEDVKEPEVVEQKAAEAEKVEEPRYFKLKIVIFKLKIMILNSEIAFTVKNWSKLSFLREKSLFS</sequence>
<dbReference type="InParanoid" id="E3MXW2"/>
<dbReference type="HOGENOM" id="CLU_2485478_0_0_1"/>
<reference evidence="2" key="1">
    <citation type="submission" date="2007-07" db="EMBL/GenBank/DDBJ databases">
        <title>PCAP assembly of the Caenorhabditis remanei genome.</title>
        <authorList>
            <consortium name="The Caenorhabditis remanei Sequencing Consortium"/>
            <person name="Wilson R.K."/>
        </authorList>
    </citation>
    <scope>NUCLEOTIDE SEQUENCE [LARGE SCALE GENOMIC DNA]</scope>
    <source>
        <strain evidence="2">PB4641</strain>
    </source>
</reference>
<feature type="region of interest" description="Disordered" evidence="1">
    <location>
        <begin position="1"/>
        <end position="39"/>
    </location>
</feature>
<dbReference type="AlphaFoldDB" id="E3MXW2"/>